<dbReference type="Proteomes" id="UP000320078">
    <property type="component" value="Unassembled WGS sequence"/>
</dbReference>
<evidence type="ECO:0000313" key="9">
    <source>
        <dbReference type="Proteomes" id="UP000320078"/>
    </source>
</evidence>
<keyword evidence="7" id="KW-0963">Cytoplasm</keyword>
<comment type="function">
    <text evidence="7">Catalyzes the release of premature peptidyl moieties from peptidyl-tRNA molecules trapped in stalled 50S ribosomal subunits, and thus maintains levels of free tRNAs and 50S ribosomes.</text>
</comment>
<name>A0A559KJH5_9MOLU</name>
<evidence type="ECO:0000256" key="5">
    <source>
        <dbReference type="ARBA" id="ARBA00038063"/>
    </source>
</evidence>
<dbReference type="PROSITE" id="PS01196">
    <property type="entry name" value="PEPT_TRNA_HYDROL_2"/>
    <property type="match status" value="1"/>
</dbReference>
<dbReference type="InterPro" id="IPR018171">
    <property type="entry name" value="Pept_tRNA_hydro_CS"/>
</dbReference>
<feature type="binding site" evidence="7">
    <location>
        <position position="68"/>
    </location>
    <ligand>
        <name>tRNA</name>
        <dbReference type="ChEBI" id="CHEBI:17843"/>
    </ligand>
</feature>
<keyword evidence="3 7" id="KW-0378">Hydrolase</keyword>
<dbReference type="NCBIfam" id="TIGR00447">
    <property type="entry name" value="pth"/>
    <property type="match status" value="1"/>
</dbReference>
<evidence type="ECO:0000256" key="4">
    <source>
        <dbReference type="ARBA" id="ARBA00022884"/>
    </source>
</evidence>
<dbReference type="Gene3D" id="3.40.50.1470">
    <property type="entry name" value="Peptidyl-tRNA hydrolase"/>
    <property type="match status" value="1"/>
</dbReference>
<keyword evidence="9" id="KW-1185">Reference proteome</keyword>
<dbReference type="EC" id="3.1.1.29" evidence="1 7"/>
<evidence type="ECO:0000313" key="8">
    <source>
        <dbReference type="EMBL" id="TVY12282.1"/>
    </source>
</evidence>
<dbReference type="Pfam" id="PF01195">
    <property type="entry name" value="Pept_tRNA_hydro"/>
    <property type="match status" value="1"/>
</dbReference>
<comment type="caution">
    <text evidence="8">The sequence shown here is derived from an EMBL/GenBank/DDBJ whole genome shotgun (WGS) entry which is preliminary data.</text>
</comment>
<protein>
    <recommendedName>
        <fullName evidence="6 7">Peptidyl-tRNA hydrolase</fullName>
        <shortName evidence="7">Pth</shortName>
        <ecNumber evidence="1 7">3.1.1.29</ecNumber>
    </recommendedName>
</protein>
<proteinExistence type="inferred from homology"/>
<sequence>MKLIVGLGNIGDCFSLTPHNIGFMLVDYCLQIWKFNLLFIRKELSNLIYHLSIKEEKFILLKPQTYMNLSGQAVKKAIDKYKIKIKDVLIINDDIYLKAGIFKLKSKGGHGGHNGLRNIIDILKTNQFKRLKIGVDYDKNIPLEEYVLKKFDSQFENKILENFPFFERLLINFVKGISFDNLINISI</sequence>
<dbReference type="GO" id="GO:0072344">
    <property type="term" value="P:rescue of stalled ribosome"/>
    <property type="evidence" value="ECO:0007669"/>
    <property type="project" value="UniProtKB-UniRule"/>
</dbReference>
<accession>A0A559KJH5</accession>
<organism evidence="8 9">
    <name type="scientific">Candidatus Phytoplasma pini</name>
    <dbReference type="NCBI Taxonomy" id="267362"/>
    <lineage>
        <taxon>Bacteria</taxon>
        <taxon>Bacillati</taxon>
        <taxon>Mycoplasmatota</taxon>
        <taxon>Mollicutes</taxon>
        <taxon>Acholeplasmatales</taxon>
        <taxon>Acholeplasmataceae</taxon>
        <taxon>Candidatus Phytoplasma</taxon>
    </lineage>
</organism>
<comment type="function">
    <text evidence="7">Hydrolyzes ribosome-free peptidyl-tRNAs (with 1 or more amino acids incorporated), which drop off the ribosome during protein synthesis, or as a result of ribosome stalling.</text>
</comment>
<comment type="catalytic activity">
    <reaction evidence="7">
        <text>an N-acyl-L-alpha-aminoacyl-tRNA + H2O = an N-acyl-L-amino acid + a tRNA + H(+)</text>
        <dbReference type="Rhea" id="RHEA:54448"/>
        <dbReference type="Rhea" id="RHEA-COMP:10123"/>
        <dbReference type="Rhea" id="RHEA-COMP:13883"/>
        <dbReference type="ChEBI" id="CHEBI:15377"/>
        <dbReference type="ChEBI" id="CHEBI:15378"/>
        <dbReference type="ChEBI" id="CHEBI:59874"/>
        <dbReference type="ChEBI" id="CHEBI:78442"/>
        <dbReference type="ChEBI" id="CHEBI:138191"/>
        <dbReference type="EC" id="3.1.1.29"/>
    </reaction>
</comment>
<gene>
    <name evidence="7 8" type="primary">pth</name>
    <name evidence="8" type="ORF">MDPP_00162</name>
</gene>
<evidence type="ECO:0000256" key="7">
    <source>
        <dbReference type="HAMAP-Rule" id="MF_00083"/>
    </source>
</evidence>
<dbReference type="PANTHER" id="PTHR17224">
    <property type="entry name" value="PEPTIDYL-TRNA HYDROLASE"/>
    <property type="match status" value="1"/>
</dbReference>
<comment type="similarity">
    <text evidence="5 7">Belongs to the PTH family.</text>
</comment>
<dbReference type="EMBL" id="VIAE01000003">
    <property type="protein sequence ID" value="TVY12282.1"/>
    <property type="molecule type" value="Genomic_DNA"/>
</dbReference>
<dbReference type="GO" id="GO:0004045">
    <property type="term" value="F:peptidyl-tRNA hydrolase activity"/>
    <property type="evidence" value="ECO:0007669"/>
    <property type="project" value="UniProtKB-UniRule"/>
</dbReference>
<dbReference type="InterPro" id="IPR001328">
    <property type="entry name" value="Pept_tRNA_hydro"/>
</dbReference>
<dbReference type="InterPro" id="IPR036416">
    <property type="entry name" value="Pept_tRNA_hydro_sf"/>
</dbReference>
<keyword evidence="4 7" id="KW-0694">RNA-binding</keyword>
<feature type="binding site" evidence="7">
    <location>
        <position position="114"/>
    </location>
    <ligand>
        <name>tRNA</name>
        <dbReference type="ChEBI" id="CHEBI:17843"/>
    </ligand>
</feature>
<feature type="binding site" evidence="7">
    <location>
        <position position="14"/>
    </location>
    <ligand>
        <name>tRNA</name>
        <dbReference type="ChEBI" id="CHEBI:17843"/>
    </ligand>
</feature>
<dbReference type="CDD" id="cd00462">
    <property type="entry name" value="PTH"/>
    <property type="match status" value="1"/>
</dbReference>
<dbReference type="GO" id="GO:0006515">
    <property type="term" value="P:protein quality control for misfolded or incompletely synthesized proteins"/>
    <property type="evidence" value="ECO:0007669"/>
    <property type="project" value="UniProtKB-UniRule"/>
</dbReference>
<evidence type="ECO:0000256" key="3">
    <source>
        <dbReference type="ARBA" id="ARBA00022801"/>
    </source>
</evidence>
<comment type="subunit">
    <text evidence="7">Monomer.</text>
</comment>
<dbReference type="GO" id="GO:0000049">
    <property type="term" value="F:tRNA binding"/>
    <property type="evidence" value="ECO:0007669"/>
    <property type="project" value="UniProtKB-UniRule"/>
</dbReference>
<dbReference type="HAMAP" id="MF_00083">
    <property type="entry name" value="Pept_tRNA_hydro_bact"/>
    <property type="match status" value="1"/>
</dbReference>
<feature type="site" description="Stabilizes the basic form of H active site to accept a proton" evidence="7">
    <location>
        <position position="93"/>
    </location>
</feature>
<feature type="site" description="Discriminates between blocked and unblocked aminoacyl-tRNA" evidence="7">
    <location>
        <position position="9"/>
    </location>
</feature>
<dbReference type="PANTHER" id="PTHR17224:SF1">
    <property type="entry name" value="PEPTIDYL-TRNA HYDROLASE"/>
    <property type="match status" value="1"/>
</dbReference>
<comment type="subcellular location">
    <subcellularLocation>
        <location evidence="7">Cytoplasm</location>
    </subcellularLocation>
</comment>
<dbReference type="GO" id="GO:0005737">
    <property type="term" value="C:cytoplasm"/>
    <property type="evidence" value="ECO:0007669"/>
    <property type="project" value="UniProtKB-SubCell"/>
</dbReference>
<dbReference type="AlphaFoldDB" id="A0A559KJH5"/>
<evidence type="ECO:0000256" key="1">
    <source>
        <dbReference type="ARBA" id="ARBA00013260"/>
    </source>
</evidence>
<feature type="binding site" evidence="7">
    <location>
        <position position="66"/>
    </location>
    <ligand>
        <name>tRNA</name>
        <dbReference type="ChEBI" id="CHEBI:17843"/>
    </ligand>
</feature>
<dbReference type="OrthoDB" id="9800507at2"/>
<dbReference type="RefSeq" id="WP_144658313.1">
    <property type="nucleotide sequence ID" value="NZ_VIAE01000003.1"/>
</dbReference>
<reference evidence="8 9" key="1">
    <citation type="submission" date="2019-06" db="EMBL/GenBank/DDBJ databases">
        <title>Draft Genome Sequence of Candidatus Phytoplasma pini-Related Strain MDPP: A Resource for Comparative Genomics of Gymnosperm-infecting Phytoplasmas.</title>
        <authorList>
            <person name="Cai W."/>
            <person name="Costanzo S."/>
            <person name="Shao J."/>
            <person name="Zhao Y."/>
            <person name="Davis R."/>
        </authorList>
    </citation>
    <scope>NUCLEOTIDE SEQUENCE [LARGE SCALE GENOMIC DNA]</scope>
    <source>
        <strain evidence="8 9">MDPP</strain>
    </source>
</reference>
<evidence type="ECO:0000256" key="6">
    <source>
        <dbReference type="ARBA" id="ARBA00050038"/>
    </source>
</evidence>
<evidence type="ECO:0000256" key="2">
    <source>
        <dbReference type="ARBA" id="ARBA00022555"/>
    </source>
</evidence>
<feature type="active site" description="Proton acceptor" evidence="7">
    <location>
        <position position="19"/>
    </location>
</feature>
<keyword evidence="2 7" id="KW-0820">tRNA-binding</keyword>
<dbReference type="SUPFAM" id="SSF53178">
    <property type="entry name" value="Peptidyl-tRNA hydrolase-like"/>
    <property type="match status" value="1"/>
</dbReference>